<sequence>MLRTLTPQRSSRRGGFTLIEILVVVTIIAVLVGLVLAAIGPIRRKGEEAKLRADITGLDTALGQFKAKFGRNVPCSGQGAPFNGTTVLSGTFRLCSAYQIRDMMGNITFAPGFTANSPEIVALKAMWPRMNLLDNGLRKNAVAVGPPDMTGDSNNLQTDGLLPSNPLLLDPNQCLVFFLSGGVNMEFLGFSTSPTQPFAATATSPNGQRIAAFFDFKSDRLKAPSVWLGKDHGSDIAALSPAPAGFTAATPIRWTGGTDTLTTVGVEEKWYLDPWKTPYLYMSTSGIGSVSDYPFKDTVAGTELVIGPWGGAVSNFNASTAPAKMGPTAFRESANKWVNNTGYQLISGGFNGSDVGATPWGFGPGGQVMFGKTSGYTTKDAGGDDYSNFRSGALSVTD</sequence>
<dbReference type="AlphaFoldDB" id="A0A5C1ACF4"/>
<evidence type="ECO:0000256" key="2">
    <source>
        <dbReference type="SAM" id="Phobius"/>
    </source>
</evidence>
<dbReference type="PROSITE" id="PS00409">
    <property type="entry name" value="PROKAR_NTER_METHYL"/>
    <property type="match status" value="1"/>
</dbReference>
<dbReference type="NCBIfam" id="TIGR02532">
    <property type="entry name" value="IV_pilin_GFxxxE"/>
    <property type="match status" value="1"/>
</dbReference>
<dbReference type="GO" id="GO:0015627">
    <property type="term" value="C:type II protein secretion system complex"/>
    <property type="evidence" value="ECO:0007669"/>
    <property type="project" value="InterPro"/>
</dbReference>
<accession>A0A5C1ACF4</accession>
<dbReference type="RefSeq" id="WP_218575335.1">
    <property type="nucleotide sequence ID" value="NZ_CP042425.1"/>
</dbReference>
<dbReference type="Gene3D" id="3.30.700.10">
    <property type="entry name" value="Glycoprotein, Type 4 Pilin"/>
    <property type="match status" value="1"/>
</dbReference>
<keyword evidence="2" id="KW-1133">Transmembrane helix</keyword>
<dbReference type="PRINTS" id="PR00813">
    <property type="entry name" value="BCTERIALGSPG"/>
</dbReference>
<dbReference type="GO" id="GO:0015628">
    <property type="term" value="P:protein secretion by the type II secretion system"/>
    <property type="evidence" value="ECO:0007669"/>
    <property type="project" value="InterPro"/>
</dbReference>
<organism evidence="3 4">
    <name type="scientific">Limnoglobus roseus</name>
    <dbReference type="NCBI Taxonomy" id="2598579"/>
    <lineage>
        <taxon>Bacteria</taxon>
        <taxon>Pseudomonadati</taxon>
        <taxon>Planctomycetota</taxon>
        <taxon>Planctomycetia</taxon>
        <taxon>Gemmatales</taxon>
        <taxon>Gemmataceae</taxon>
        <taxon>Limnoglobus</taxon>
    </lineage>
</organism>
<dbReference type="EMBL" id="CP042425">
    <property type="protein sequence ID" value="QEL15442.1"/>
    <property type="molecule type" value="Genomic_DNA"/>
</dbReference>
<protein>
    <recommendedName>
        <fullName evidence="5">Prepilin-type cleavage/methylation domain-containing protein</fullName>
    </recommendedName>
</protein>
<feature type="transmembrane region" description="Helical" evidence="2">
    <location>
        <begin position="21"/>
        <end position="42"/>
    </location>
</feature>
<dbReference type="PANTHER" id="PTHR30093">
    <property type="entry name" value="GENERAL SECRETION PATHWAY PROTEIN G"/>
    <property type="match status" value="1"/>
</dbReference>
<reference evidence="4" key="1">
    <citation type="submission" date="2019-08" db="EMBL/GenBank/DDBJ databases">
        <title>Limnoglobus roseus gen. nov., sp. nov., a novel freshwater planctomycete with a giant genome from the family Gemmataceae.</title>
        <authorList>
            <person name="Kulichevskaya I.S."/>
            <person name="Naumoff D.G."/>
            <person name="Miroshnikov K."/>
            <person name="Ivanova A."/>
            <person name="Philippov D.A."/>
            <person name="Hakobyan A."/>
            <person name="Rijpstra I.C."/>
            <person name="Sinninghe Damste J.S."/>
            <person name="Liesack W."/>
            <person name="Dedysh S.N."/>
        </authorList>
    </citation>
    <scope>NUCLEOTIDE SEQUENCE [LARGE SCALE GENOMIC DNA]</scope>
    <source>
        <strain evidence="4">PX52</strain>
    </source>
</reference>
<dbReference type="Proteomes" id="UP000324974">
    <property type="component" value="Chromosome"/>
</dbReference>
<evidence type="ECO:0000313" key="4">
    <source>
        <dbReference type="Proteomes" id="UP000324974"/>
    </source>
</evidence>
<keyword evidence="4" id="KW-1185">Reference proteome</keyword>
<dbReference type="SUPFAM" id="SSF54523">
    <property type="entry name" value="Pili subunits"/>
    <property type="match status" value="1"/>
</dbReference>
<dbReference type="InterPro" id="IPR045584">
    <property type="entry name" value="Pilin-like"/>
</dbReference>
<keyword evidence="2" id="KW-0812">Transmembrane</keyword>
<name>A0A5C1ACF4_9BACT</name>
<gene>
    <name evidence="3" type="ORF">PX52LOC_02361</name>
</gene>
<evidence type="ECO:0000313" key="3">
    <source>
        <dbReference type="EMBL" id="QEL15442.1"/>
    </source>
</evidence>
<dbReference type="KEGG" id="lrs:PX52LOC_02361"/>
<evidence type="ECO:0000256" key="1">
    <source>
        <dbReference type="ARBA" id="ARBA00022481"/>
    </source>
</evidence>
<dbReference type="InterPro" id="IPR000983">
    <property type="entry name" value="Bac_GSPG_pilin"/>
</dbReference>
<dbReference type="Pfam" id="PF07963">
    <property type="entry name" value="N_methyl"/>
    <property type="match status" value="1"/>
</dbReference>
<evidence type="ECO:0008006" key="5">
    <source>
        <dbReference type="Google" id="ProtNLM"/>
    </source>
</evidence>
<keyword evidence="2" id="KW-0472">Membrane</keyword>
<keyword evidence="1" id="KW-0488">Methylation</keyword>
<dbReference type="InterPro" id="IPR012902">
    <property type="entry name" value="N_methyl_site"/>
</dbReference>
<proteinExistence type="predicted"/>